<organism evidence="2 3">
    <name type="scientific">Orbilia oligospora</name>
    <name type="common">Nematode-trapping fungus</name>
    <name type="synonym">Arthrobotrys oligospora</name>
    <dbReference type="NCBI Taxonomy" id="2813651"/>
    <lineage>
        <taxon>Eukaryota</taxon>
        <taxon>Fungi</taxon>
        <taxon>Dikarya</taxon>
        <taxon>Ascomycota</taxon>
        <taxon>Pezizomycotina</taxon>
        <taxon>Orbiliomycetes</taxon>
        <taxon>Orbiliales</taxon>
        <taxon>Orbiliaceae</taxon>
        <taxon>Orbilia</taxon>
    </lineage>
</organism>
<proteinExistence type="predicted"/>
<evidence type="ECO:0000313" key="2">
    <source>
        <dbReference type="EMBL" id="KAF3290776.1"/>
    </source>
</evidence>
<protein>
    <submittedName>
        <fullName evidence="2">Uncharacterized protein</fullName>
    </submittedName>
</protein>
<feature type="compositionally biased region" description="Basic and acidic residues" evidence="1">
    <location>
        <begin position="25"/>
        <end position="49"/>
    </location>
</feature>
<name>A0A7C8VZG1_ORBOL</name>
<feature type="compositionally biased region" description="Polar residues" evidence="1">
    <location>
        <begin position="1"/>
        <end position="24"/>
    </location>
</feature>
<feature type="compositionally biased region" description="Polar residues" evidence="1">
    <location>
        <begin position="82"/>
        <end position="110"/>
    </location>
</feature>
<gene>
    <name evidence="2" type="ORF">TWF970_000040</name>
</gene>
<dbReference type="AlphaFoldDB" id="A0A7C8VZG1"/>
<dbReference type="OrthoDB" id="5343760at2759"/>
<dbReference type="Proteomes" id="UP000474640">
    <property type="component" value="Unassembled WGS sequence"/>
</dbReference>
<evidence type="ECO:0000256" key="1">
    <source>
        <dbReference type="SAM" id="MobiDB-lite"/>
    </source>
</evidence>
<accession>A0A7C8VZG1</accession>
<reference evidence="2 3" key="1">
    <citation type="submission" date="2020-01" db="EMBL/GenBank/DDBJ databases">
        <authorList>
            <person name="Palmer J.M."/>
        </authorList>
    </citation>
    <scope>NUCLEOTIDE SEQUENCE [LARGE SCALE GENOMIC DNA]</scope>
    <source>
        <strain evidence="2 3">TWF970</strain>
    </source>
</reference>
<dbReference type="EMBL" id="JAABOJ010000001">
    <property type="protein sequence ID" value="KAF3290776.1"/>
    <property type="molecule type" value="Genomic_DNA"/>
</dbReference>
<comment type="caution">
    <text evidence="2">The sequence shown here is derived from an EMBL/GenBank/DDBJ whole genome shotgun (WGS) entry which is preliminary data.</text>
</comment>
<sequence>MQNILLPNSNVAPLTGMSTPQYSKSDIHHNILENDPHFQDSGPKKDLLNIKRKVGLGPRRSSISQSPLEGHPILQASDRSPEGSSTQSNSHSNDQQYYRSPNQVTASMSAQALRKDQEDARIRRASMQG</sequence>
<feature type="region of interest" description="Disordered" evidence="1">
    <location>
        <begin position="1"/>
        <end position="129"/>
    </location>
</feature>
<feature type="compositionally biased region" description="Basic and acidic residues" evidence="1">
    <location>
        <begin position="113"/>
        <end position="122"/>
    </location>
</feature>
<evidence type="ECO:0000313" key="3">
    <source>
        <dbReference type="Proteomes" id="UP000474640"/>
    </source>
</evidence>